<keyword evidence="5" id="KW-0574">Periplasm</keyword>
<dbReference type="GO" id="GO:0042597">
    <property type="term" value="C:periplasmic space"/>
    <property type="evidence" value="ECO:0007669"/>
    <property type="project" value="UniProtKB-SubCell"/>
</dbReference>
<evidence type="ECO:0000256" key="1">
    <source>
        <dbReference type="ARBA" id="ARBA00004418"/>
    </source>
</evidence>
<evidence type="ECO:0000313" key="9">
    <source>
        <dbReference type="EMBL" id="VAX03451.1"/>
    </source>
</evidence>
<keyword evidence="6" id="KW-0249">Electron transport</keyword>
<dbReference type="AlphaFoldDB" id="A0A3B1AP05"/>
<protein>
    <recommendedName>
        <fullName evidence="8">Cytochrome c domain-containing protein</fullName>
    </recommendedName>
</protein>
<sequence>MTKRSGRGIVVLLIVLMMSAGGVYAEKNIAGSMRDGEGDPKAGKEKAEMCGGCHGVDGMSVDPVFPHMAGQYAAYTYKQVRDFQLGNRTADDTMVAMAGMVAEGQDLKDIAAYYASLKMMKGTPGDAKLAKKGEKLHLSGNKKLGDFAACIRCHGEKGKGLDKANALFPVIGGQTKDYLIKQLRDFKSGIRANDPAGMMAVVAEGMTDEEIIAVSEYLSGL</sequence>
<feature type="domain" description="Cytochrome c" evidence="8">
    <location>
        <begin position="38"/>
        <end position="118"/>
    </location>
</feature>
<evidence type="ECO:0000256" key="7">
    <source>
        <dbReference type="ARBA" id="ARBA00023004"/>
    </source>
</evidence>
<accession>A0A3B1AP05</accession>
<feature type="domain" description="Cytochrome c" evidence="8">
    <location>
        <begin position="128"/>
        <end position="221"/>
    </location>
</feature>
<evidence type="ECO:0000256" key="6">
    <source>
        <dbReference type="ARBA" id="ARBA00022982"/>
    </source>
</evidence>
<evidence type="ECO:0000256" key="5">
    <source>
        <dbReference type="ARBA" id="ARBA00022764"/>
    </source>
</evidence>
<dbReference type="GO" id="GO:0020037">
    <property type="term" value="F:heme binding"/>
    <property type="evidence" value="ECO:0007669"/>
    <property type="project" value="InterPro"/>
</dbReference>
<keyword evidence="3" id="KW-0349">Heme</keyword>
<keyword evidence="2" id="KW-0813">Transport</keyword>
<dbReference type="GO" id="GO:0005506">
    <property type="term" value="F:iron ion binding"/>
    <property type="evidence" value="ECO:0007669"/>
    <property type="project" value="InterPro"/>
</dbReference>
<reference evidence="9" key="1">
    <citation type="submission" date="2018-06" db="EMBL/GenBank/DDBJ databases">
        <authorList>
            <person name="Zhirakovskaya E."/>
        </authorList>
    </citation>
    <scope>NUCLEOTIDE SEQUENCE</scope>
</reference>
<evidence type="ECO:0000256" key="4">
    <source>
        <dbReference type="ARBA" id="ARBA00022723"/>
    </source>
</evidence>
<dbReference type="EMBL" id="UOFU01000327">
    <property type="protein sequence ID" value="VAX03451.1"/>
    <property type="molecule type" value="Genomic_DNA"/>
</dbReference>
<dbReference type="SUPFAM" id="SSF46626">
    <property type="entry name" value="Cytochrome c"/>
    <property type="match status" value="2"/>
</dbReference>
<comment type="subcellular location">
    <subcellularLocation>
        <location evidence="1">Periplasm</location>
    </subcellularLocation>
</comment>
<proteinExistence type="predicted"/>
<keyword evidence="7" id="KW-0408">Iron</keyword>
<dbReference type="InterPro" id="IPR036909">
    <property type="entry name" value="Cyt_c-like_dom_sf"/>
</dbReference>
<dbReference type="PIRSF" id="PIRSF000005">
    <property type="entry name" value="Cytochrome_c4"/>
    <property type="match status" value="1"/>
</dbReference>
<evidence type="ECO:0000256" key="2">
    <source>
        <dbReference type="ARBA" id="ARBA00022448"/>
    </source>
</evidence>
<dbReference type="InterPro" id="IPR050597">
    <property type="entry name" value="Cytochrome_c_Oxidase_Subunit"/>
</dbReference>
<dbReference type="Pfam" id="PF00034">
    <property type="entry name" value="Cytochrom_C"/>
    <property type="match status" value="2"/>
</dbReference>
<dbReference type="GO" id="GO:0009055">
    <property type="term" value="F:electron transfer activity"/>
    <property type="evidence" value="ECO:0007669"/>
    <property type="project" value="InterPro"/>
</dbReference>
<evidence type="ECO:0000259" key="8">
    <source>
        <dbReference type="PROSITE" id="PS51007"/>
    </source>
</evidence>
<dbReference type="PROSITE" id="PS51007">
    <property type="entry name" value="CYTC"/>
    <property type="match status" value="2"/>
</dbReference>
<evidence type="ECO:0000256" key="3">
    <source>
        <dbReference type="ARBA" id="ARBA00022617"/>
    </source>
</evidence>
<gene>
    <name evidence="9" type="ORF">MNBD_GAMMA20-139</name>
</gene>
<dbReference type="InterPro" id="IPR009056">
    <property type="entry name" value="Cyt_c-like_dom"/>
</dbReference>
<name>A0A3B1AP05_9ZZZZ</name>
<dbReference type="PANTHER" id="PTHR33751:SF9">
    <property type="entry name" value="CYTOCHROME C4"/>
    <property type="match status" value="1"/>
</dbReference>
<keyword evidence="4" id="KW-0479">Metal-binding</keyword>
<dbReference type="InterPro" id="IPR024167">
    <property type="entry name" value="Cytochrome_c4-like"/>
</dbReference>
<dbReference type="PANTHER" id="PTHR33751">
    <property type="entry name" value="CBB3-TYPE CYTOCHROME C OXIDASE SUBUNIT FIXP"/>
    <property type="match status" value="1"/>
</dbReference>
<organism evidence="9">
    <name type="scientific">hydrothermal vent metagenome</name>
    <dbReference type="NCBI Taxonomy" id="652676"/>
    <lineage>
        <taxon>unclassified sequences</taxon>
        <taxon>metagenomes</taxon>
        <taxon>ecological metagenomes</taxon>
    </lineage>
</organism>
<dbReference type="Gene3D" id="1.10.760.10">
    <property type="entry name" value="Cytochrome c-like domain"/>
    <property type="match status" value="2"/>
</dbReference>